<dbReference type="InterPro" id="IPR015943">
    <property type="entry name" value="WD40/YVTN_repeat-like_dom_sf"/>
</dbReference>
<dbReference type="SUPFAM" id="SSF50978">
    <property type="entry name" value="WD40 repeat-like"/>
    <property type="match status" value="1"/>
</dbReference>
<dbReference type="InterPro" id="IPR050505">
    <property type="entry name" value="WDR55/POC1"/>
</dbReference>
<dbReference type="SMART" id="SM00320">
    <property type="entry name" value="WD40"/>
    <property type="match status" value="5"/>
</dbReference>
<proteinExistence type="predicted"/>
<reference evidence="4 5" key="1">
    <citation type="submission" date="2019-07" db="EMBL/GenBank/DDBJ databases">
        <title>The First High-Quality Draft Genome Sequence of the Causal Agent of the Current Panama Disease Epidemic.</title>
        <authorList>
            <person name="Warmington R.J."/>
            <person name="Kay W."/>
            <person name="Jeffries A."/>
            <person name="Bebber D."/>
            <person name="Moore K."/>
            <person name="Studholme D.J."/>
        </authorList>
    </citation>
    <scope>NUCLEOTIDE SEQUENCE [LARGE SCALE GENOMIC DNA]</scope>
    <source>
        <strain evidence="4 5">TR4</strain>
    </source>
</reference>
<evidence type="ECO:0008006" key="6">
    <source>
        <dbReference type="Google" id="ProtNLM"/>
    </source>
</evidence>
<feature type="repeat" description="WD" evidence="3">
    <location>
        <begin position="238"/>
        <end position="269"/>
    </location>
</feature>
<comment type="caution">
    <text evidence="4">The sequence shown here is derived from an EMBL/GenBank/DDBJ whole genome shotgun (WGS) entry which is preliminary data.</text>
</comment>
<evidence type="ECO:0000256" key="3">
    <source>
        <dbReference type="PROSITE-ProRule" id="PRU00221"/>
    </source>
</evidence>
<dbReference type="AlphaFoldDB" id="A0A5C6SLW0"/>
<protein>
    <recommendedName>
        <fullName evidence="6">Vegetative incompatibility protein HET-E-1</fullName>
    </recommendedName>
</protein>
<evidence type="ECO:0000313" key="5">
    <source>
        <dbReference type="Proteomes" id="UP000321331"/>
    </source>
</evidence>
<dbReference type="EMBL" id="VMNF01000012">
    <property type="protein sequence ID" value="TXB98400.1"/>
    <property type="molecule type" value="Genomic_DNA"/>
</dbReference>
<evidence type="ECO:0000313" key="4">
    <source>
        <dbReference type="EMBL" id="TXB98400.1"/>
    </source>
</evidence>
<dbReference type="PROSITE" id="PS50082">
    <property type="entry name" value="WD_REPEATS_2"/>
    <property type="match status" value="1"/>
</dbReference>
<organism evidence="4 5">
    <name type="scientific">Fusarium oxysporum f. sp. cubense</name>
    <dbReference type="NCBI Taxonomy" id="61366"/>
    <lineage>
        <taxon>Eukaryota</taxon>
        <taxon>Fungi</taxon>
        <taxon>Dikarya</taxon>
        <taxon>Ascomycota</taxon>
        <taxon>Pezizomycotina</taxon>
        <taxon>Sordariomycetes</taxon>
        <taxon>Hypocreomycetidae</taxon>
        <taxon>Hypocreales</taxon>
        <taxon>Nectriaceae</taxon>
        <taxon>Fusarium</taxon>
        <taxon>Fusarium oxysporum species complex</taxon>
    </lineage>
</organism>
<evidence type="ECO:0000256" key="2">
    <source>
        <dbReference type="ARBA" id="ARBA00022737"/>
    </source>
</evidence>
<gene>
    <name evidence="4" type="ORF">FocTR4_00013429</name>
</gene>
<accession>A0A5C6SLW0</accession>
<sequence length="858" mass="97201">MGVYWVDHFCAWLLTDDQHQNSLCYTMITKFLENKYHYWLEAMSLLRCTSEAIKAMQRLEDKLEGRVSDELKLLVKDALRFAFTHRTIMDVAPLQLYDSALIFTPQLSKIKECFNQEINKSIDVFSPNFQRWDACLQTIPGIAHKAMCEFSPDGGHVATINSNADSLLLMDASTGCLVKSIESPGGRLVGFTFYPSGDHLVTLSGETRYEAKLSIFHLPNGECSKSFRVPKSRRSAILSVSPDGKLLAIASGDHTVDIWHMASETKTDSCHVMPGSFVKYIAWTHTLSHPQALLILGSDDISIWALDTTHQTSKLMSLTGIEHPNAATVSRDRTCCAVFHGWKELVLYSWGSSITVQKIARFDHENVFDASWIADDRSIALCGIFGIELWDLEAKRRVAQVRGDAAETICYGRNRQLASLGLRNGTLKIWSLDTILSHSEPTTQESASIVKAFITSPSGKVAVISNNAKFDMLSIAVDGRFHHLPKTLQNSPRGSYYKIESLAFGHDDYFAVATNSGAIVVFKFGHDTGLYYRERRIREYPIYGSLRKIYLTIQFWGQEQIIIYNGYMNFWDLKTGKCLRKVSIPHRYEDRRSTITADGRIAWGEDYSQVVIWDIMCEKETQRFDLHVLQLDVVVISTISFDSSGMLAISARDFDQKFIAIGNANDGTWIRRYSLFDDVPTMTFLTPKQRLDTGFGVLEYDMECGNSKDIPMLTAKGHWDPRYLRLSYSKSEAWLMKGSRRVLWIPCQDVDPKRFSIQTDLETVDSVMSTVEINDAVFCQEHLTEICEDCSVDLREENDAFYGFDSVERDAIESPHASINHDGVYMCKKHDSATCNQCFGWKKKIIKARMDAKKAGRA</sequence>
<evidence type="ECO:0000256" key="1">
    <source>
        <dbReference type="ARBA" id="ARBA00022574"/>
    </source>
</evidence>
<dbReference type="Proteomes" id="UP000321331">
    <property type="component" value="Unassembled WGS sequence"/>
</dbReference>
<name>A0A5C6SLW0_FUSOC</name>
<dbReference type="SUPFAM" id="SSF69322">
    <property type="entry name" value="Tricorn protease domain 2"/>
    <property type="match status" value="1"/>
</dbReference>
<dbReference type="Gene3D" id="2.130.10.10">
    <property type="entry name" value="YVTN repeat-like/Quinoprotein amine dehydrogenase"/>
    <property type="match status" value="2"/>
</dbReference>
<dbReference type="PANTHER" id="PTHR44019:SF8">
    <property type="entry name" value="POC1 CENTRIOLAR PROTEIN HOMOLOG"/>
    <property type="match status" value="1"/>
</dbReference>
<keyword evidence="1 3" id="KW-0853">WD repeat</keyword>
<dbReference type="InterPro" id="IPR036322">
    <property type="entry name" value="WD40_repeat_dom_sf"/>
</dbReference>
<keyword evidence="2" id="KW-0677">Repeat</keyword>
<dbReference type="PANTHER" id="PTHR44019">
    <property type="entry name" value="WD REPEAT-CONTAINING PROTEIN 55"/>
    <property type="match status" value="1"/>
</dbReference>
<dbReference type="InterPro" id="IPR001680">
    <property type="entry name" value="WD40_rpt"/>
</dbReference>